<gene>
    <name evidence="2" type="ORF">KFL_011750030</name>
</gene>
<feature type="region of interest" description="Disordered" evidence="1">
    <location>
        <begin position="1"/>
        <end position="26"/>
    </location>
</feature>
<dbReference type="PANTHER" id="PTHR36311:SF1">
    <property type="entry name" value="PHOTOSYSTEM I SUBUNIT O"/>
    <property type="match status" value="1"/>
</dbReference>
<reference evidence="2 3" key="1">
    <citation type="journal article" date="2014" name="Nat. Commun.">
        <title>Klebsormidium flaccidum genome reveals primary factors for plant terrestrial adaptation.</title>
        <authorList>
            <person name="Hori K."/>
            <person name="Maruyama F."/>
            <person name="Fujisawa T."/>
            <person name="Togashi T."/>
            <person name="Yamamoto N."/>
            <person name="Seo M."/>
            <person name="Sato S."/>
            <person name="Yamada T."/>
            <person name="Mori H."/>
            <person name="Tajima N."/>
            <person name="Moriyama T."/>
            <person name="Ikeuchi M."/>
            <person name="Watanabe M."/>
            <person name="Wada H."/>
            <person name="Kobayashi K."/>
            <person name="Saito M."/>
            <person name="Masuda T."/>
            <person name="Sasaki-Sekimoto Y."/>
            <person name="Mashiguchi K."/>
            <person name="Awai K."/>
            <person name="Shimojima M."/>
            <person name="Masuda S."/>
            <person name="Iwai M."/>
            <person name="Nobusawa T."/>
            <person name="Narise T."/>
            <person name="Kondo S."/>
            <person name="Saito H."/>
            <person name="Sato R."/>
            <person name="Murakawa M."/>
            <person name="Ihara Y."/>
            <person name="Oshima-Yamada Y."/>
            <person name="Ohtaka K."/>
            <person name="Satoh M."/>
            <person name="Sonobe K."/>
            <person name="Ishii M."/>
            <person name="Ohtani R."/>
            <person name="Kanamori-Sato M."/>
            <person name="Honoki R."/>
            <person name="Miyazaki D."/>
            <person name="Mochizuki H."/>
            <person name="Umetsu J."/>
            <person name="Higashi K."/>
            <person name="Shibata D."/>
            <person name="Kamiya Y."/>
            <person name="Sato N."/>
            <person name="Nakamura Y."/>
            <person name="Tabata S."/>
            <person name="Ida S."/>
            <person name="Kurokawa K."/>
            <person name="Ohta H."/>
        </authorList>
    </citation>
    <scope>NUCLEOTIDE SEQUENCE [LARGE SCALE GENOMIC DNA]</scope>
    <source>
        <strain evidence="2 3">NIES-2285</strain>
    </source>
</reference>
<evidence type="ECO:0000256" key="1">
    <source>
        <dbReference type="SAM" id="MobiDB-lite"/>
    </source>
</evidence>
<accession>A0A1Y1IPT4</accession>
<dbReference type="InterPro" id="IPR019587">
    <property type="entry name" value="Polyketide_cyclase/dehydratase"/>
</dbReference>
<dbReference type="InterPro" id="IPR023393">
    <property type="entry name" value="START-like_dom_sf"/>
</dbReference>
<dbReference type="Pfam" id="PF22832">
    <property type="entry name" value="PsaO_TMD"/>
    <property type="match status" value="1"/>
</dbReference>
<dbReference type="Gene3D" id="3.30.530.20">
    <property type="match status" value="1"/>
</dbReference>
<dbReference type="SUPFAM" id="SSF55961">
    <property type="entry name" value="Bet v1-like"/>
    <property type="match status" value="1"/>
</dbReference>
<evidence type="ECO:0000313" key="3">
    <source>
        <dbReference type="Proteomes" id="UP000054558"/>
    </source>
</evidence>
<sequence>MGVQHVSVKTSRQHSSEALPTLSGRWDGRVQRQTSAFLGAAVVDSRSVRSVQSGRAQAAVTASIFRDTKTNARRTSRSVRQGVGVPWRSNSTQLPKDDEPGISGRIEGEEKPFWESPFAVNFKRNARVKGTVQEVFDYVSDLSHTEEWDPALPKSWKDTASPIIDVGTTFSLESCFKIGPIKKYAVTQYTVIDYEPAREWQYIDWPRDVPVARVSYLAQSIAHRSIDTFTFFGDGPGRTRVTYSFTLLLKGPLTHFTTPLFKPALWLLGVEAVKGLERRLNKSPVLHTGVMAGFRDEVGNWLLQGVSMGGWGAISSIPIVDGESLLSLFLKTAGPNLLSWPARPPPNDPSWIWLGTWHAGLFLFMGLSKYGIKQRKLGGVE</sequence>
<proteinExistence type="predicted"/>
<dbReference type="OrthoDB" id="1903335at2759"/>
<evidence type="ECO:0000313" key="2">
    <source>
        <dbReference type="EMBL" id="GAQ92870.1"/>
    </source>
</evidence>
<dbReference type="InterPro" id="IPR017498">
    <property type="entry name" value="PSI_PsaO"/>
</dbReference>
<keyword evidence="3" id="KW-1185">Reference proteome</keyword>
<name>A0A1Y1IPT4_KLENI</name>
<dbReference type="EMBL" id="DF238124">
    <property type="protein sequence ID" value="GAQ92870.1"/>
    <property type="molecule type" value="Genomic_DNA"/>
</dbReference>
<organism evidence="2 3">
    <name type="scientific">Klebsormidium nitens</name>
    <name type="common">Green alga</name>
    <name type="synonym">Ulothrix nitens</name>
    <dbReference type="NCBI Taxonomy" id="105231"/>
    <lineage>
        <taxon>Eukaryota</taxon>
        <taxon>Viridiplantae</taxon>
        <taxon>Streptophyta</taxon>
        <taxon>Klebsormidiophyceae</taxon>
        <taxon>Klebsormidiales</taxon>
        <taxon>Klebsormidiaceae</taxon>
        <taxon>Klebsormidium</taxon>
    </lineage>
</organism>
<dbReference type="AlphaFoldDB" id="A0A1Y1IPT4"/>
<dbReference type="Pfam" id="PF10604">
    <property type="entry name" value="Polyketide_cyc2"/>
    <property type="match status" value="1"/>
</dbReference>
<dbReference type="STRING" id="105231.A0A1Y1IPT4"/>
<dbReference type="PANTHER" id="PTHR36311">
    <property type="entry name" value="PHOTOSYSTEM I SUBUNIT O"/>
    <property type="match status" value="1"/>
</dbReference>
<protein>
    <submittedName>
        <fullName evidence="2">Photosystem I subunit psaO-like</fullName>
    </submittedName>
</protein>
<dbReference type="Proteomes" id="UP000054558">
    <property type="component" value="Unassembled WGS sequence"/>
</dbReference>